<feature type="transmembrane region" description="Helical" evidence="1">
    <location>
        <begin position="21"/>
        <end position="42"/>
    </location>
</feature>
<dbReference type="EMBL" id="KY709210">
    <property type="protein sequence ID" value="ARO91006.1"/>
    <property type="molecule type" value="Genomic_DNA"/>
</dbReference>
<keyword evidence="1" id="KW-1133">Transmembrane helix</keyword>
<feature type="transmembrane region" description="Helical" evidence="1">
    <location>
        <begin position="62"/>
        <end position="86"/>
    </location>
</feature>
<accession>A0A1X9PU24</accession>
<evidence type="ECO:0000313" key="2">
    <source>
        <dbReference type="EMBL" id="ARO91006.1"/>
    </source>
</evidence>
<evidence type="ECO:0000256" key="1">
    <source>
        <dbReference type="SAM" id="Phobius"/>
    </source>
</evidence>
<reference evidence="2" key="1">
    <citation type="submission" date="2017-03" db="EMBL/GenBank/DDBJ databases">
        <title>The new red algal subphylum Proteorhodophytina comprises the largest and most divergent plastid genomes known.</title>
        <authorList>
            <person name="Munoz-Gomez S.A."/>
            <person name="Mejia-Franco F.G."/>
            <person name="Durnin K."/>
            <person name="Morgan C."/>
            <person name="Grisdale C.J."/>
            <person name="Archibald J.M."/>
            <person name="Slamovits C.H."/>
        </authorList>
    </citation>
    <scope>NUCLEOTIDE SEQUENCE</scope>
    <source>
        <strain evidence="2">NIES-2662</strain>
    </source>
</reference>
<keyword evidence="1" id="KW-0472">Membrane</keyword>
<dbReference type="InterPro" id="IPR003425">
    <property type="entry name" value="CCB3/YggT"/>
</dbReference>
<dbReference type="AlphaFoldDB" id="A0A1X9PU24"/>
<sequence length="89" mass="10416">MNLITDTLNLVLTSVSIISEFLFILILNKFTVIWIPLVNWYKEPFYTLKRVTDPYLSMFQDIVPNLFGIDFSSFLAMLFLQCFIALDLI</sequence>
<dbReference type="GO" id="GO:0016020">
    <property type="term" value="C:membrane"/>
    <property type="evidence" value="ECO:0007669"/>
    <property type="project" value="InterPro"/>
</dbReference>
<proteinExistence type="predicted"/>
<keyword evidence="2" id="KW-0150">Chloroplast</keyword>
<gene>
    <name evidence="2" type="primary">ycf19</name>
</gene>
<dbReference type="Pfam" id="PF02325">
    <property type="entry name" value="CCB3_YggT"/>
    <property type="match status" value="1"/>
</dbReference>
<keyword evidence="1" id="KW-0812">Transmembrane</keyword>
<keyword evidence="2" id="KW-0934">Plastid</keyword>
<organism evidence="2">
    <name type="scientific">Corynoplastis japonica</name>
    <dbReference type="NCBI Taxonomy" id="700918"/>
    <lineage>
        <taxon>Eukaryota</taxon>
        <taxon>Rhodophyta</taxon>
        <taxon>Rhodellophyceae</taxon>
        <taxon>Rhodellales</taxon>
        <taxon>Rhodellaceae</taxon>
        <taxon>Corynoplastis</taxon>
    </lineage>
</organism>
<protein>
    <submittedName>
        <fullName evidence="2">Conserved hypothetical plastid protein</fullName>
    </submittedName>
</protein>
<name>A0A1X9PU24_9RHOD</name>
<geneLocation type="chloroplast" evidence="2"/>